<keyword evidence="2" id="KW-0812">Transmembrane</keyword>
<dbReference type="EMBL" id="CALNXK010000132">
    <property type="protein sequence ID" value="CAH3165373.1"/>
    <property type="molecule type" value="Genomic_DNA"/>
</dbReference>
<dbReference type="PANTHER" id="PTHR13800:SF1">
    <property type="entry name" value="TRANSIENT RECEPTOR POTENTIAL CATION CHANNEL TRPM"/>
    <property type="match status" value="1"/>
</dbReference>
<keyword evidence="4" id="KW-0472">Membrane</keyword>
<gene>
    <name evidence="6" type="ORF">PLOB_00007139</name>
</gene>
<evidence type="ECO:0000256" key="4">
    <source>
        <dbReference type="ARBA" id="ARBA00023136"/>
    </source>
</evidence>
<keyword evidence="3" id="KW-1133">Transmembrane helix</keyword>
<dbReference type="InterPro" id="IPR050927">
    <property type="entry name" value="TRPM"/>
</dbReference>
<evidence type="ECO:0000256" key="3">
    <source>
        <dbReference type="ARBA" id="ARBA00022989"/>
    </source>
</evidence>
<evidence type="ECO:0000256" key="1">
    <source>
        <dbReference type="ARBA" id="ARBA00004141"/>
    </source>
</evidence>
<dbReference type="PANTHER" id="PTHR13800">
    <property type="entry name" value="TRANSIENT RECEPTOR POTENTIAL CATION CHANNEL, SUBFAMILY M, MEMBER 6"/>
    <property type="match status" value="1"/>
</dbReference>
<evidence type="ECO:0000313" key="7">
    <source>
        <dbReference type="Proteomes" id="UP001159405"/>
    </source>
</evidence>
<sequence>MISEFLSIALGLLDECYQTNEDLAQQLLTYNLENWGDQCGLSLAVATRHEEFVAHTCCQTLPTEIWMGAMKLDEWATLKEFDL</sequence>
<protein>
    <recommendedName>
        <fullName evidence="5">TRPM-like domain-containing protein</fullName>
    </recommendedName>
</protein>
<dbReference type="InterPro" id="IPR057366">
    <property type="entry name" value="TRPM-like"/>
</dbReference>
<keyword evidence="7" id="KW-1185">Reference proteome</keyword>
<feature type="domain" description="TRPM-like" evidence="5">
    <location>
        <begin position="4"/>
        <end position="55"/>
    </location>
</feature>
<comment type="subcellular location">
    <subcellularLocation>
        <location evidence="1">Membrane</location>
        <topology evidence="1">Multi-pass membrane protein</topology>
    </subcellularLocation>
</comment>
<reference evidence="6 7" key="1">
    <citation type="submission" date="2022-05" db="EMBL/GenBank/DDBJ databases">
        <authorList>
            <consortium name="Genoscope - CEA"/>
            <person name="William W."/>
        </authorList>
    </citation>
    <scope>NUCLEOTIDE SEQUENCE [LARGE SCALE GENOMIC DNA]</scope>
</reference>
<organism evidence="6 7">
    <name type="scientific">Porites lobata</name>
    <dbReference type="NCBI Taxonomy" id="104759"/>
    <lineage>
        <taxon>Eukaryota</taxon>
        <taxon>Metazoa</taxon>
        <taxon>Cnidaria</taxon>
        <taxon>Anthozoa</taxon>
        <taxon>Hexacorallia</taxon>
        <taxon>Scleractinia</taxon>
        <taxon>Fungiina</taxon>
        <taxon>Poritidae</taxon>
        <taxon>Porites</taxon>
    </lineage>
</organism>
<proteinExistence type="predicted"/>
<evidence type="ECO:0000313" key="6">
    <source>
        <dbReference type="EMBL" id="CAH3165373.1"/>
    </source>
</evidence>
<dbReference type="Pfam" id="PF25508">
    <property type="entry name" value="TRPM2"/>
    <property type="match status" value="1"/>
</dbReference>
<evidence type="ECO:0000259" key="5">
    <source>
        <dbReference type="Pfam" id="PF25508"/>
    </source>
</evidence>
<name>A0ABN8QIS8_9CNID</name>
<evidence type="ECO:0000256" key="2">
    <source>
        <dbReference type="ARBA" id="ARBA00022692"/>
    </source>
</evidence>
<accession>A0ABN8QIS8</accession>
<comment type="caution">
    <text evidence="6">The sequence shown here is derived from an EMBL/GenBank/DDBJ whole genome shotgun (WGS) entry which is preliminary data.</text>
</comment>
<dbReference type="Proteomes" id="UP001159405">
    <property type="component" value="Unassembled WGS sequence"/>
</dbReference>